<keyword evidence="2" id="KW-1185">Reference proteome</keyword>
<reference evidence="1 2" key="1">
    <citation type="submission" date="2016-07" db="EMBL/GenBank/DDBJ databases">
        <title>Pervasive Adenine N6-methylation of Active Genes in Fungi.</title>
        <authorList>
            <consortium name="DOE Joint Genome Institute"/>
            <person name="Mondo S.J."/>
            <person name="Dannebaum R.O."/>
            <person name="Kuo R.C."/>
            <person name="Labutti K."/>
            <person name="Haridas S."/>
            <person name="Kuo A."/>
            <person name="Salamov A."/>
            <person name="Ahrendt S.R."/>
            <person name="Lipzen A."/>
            <person name="Sullivan W."/>
            <person name="Andreopoulos W.B."/>
            <person name="Clum A."/>
            <person name="Lindquist E."/>
            <person name="Daum C."/>
            <person name="Ramamoorthy G.K."/>
            <person name="Gryganskyi A."/>
            <person name="Culley D."/>
            <person name="Magnuson J.K."/>
            <person name="James T.Y."/>
            <person name="O'Malley M.A."/>
            <person name="Stajich J.E."/>
            <person name="Spatafora J.W."/>
            <person name="Visel A."/>
            <person name="Grigoriev I.V."/>
        </authorList>
    </citation>
    <scope>NUCLEOTIDE SEQUENCE [LARGE SCALE GENOMIC DNA]</scope>
    <source>
        <strain evidence="1 2">CBS 129021</strain>
    </source>
</reference>
<dbReference type="GeneID" id="63776126"/>
<sequence>MSALLWELSIPDTSSEGIAISLSPTCCYFCSDSSSCHDDTQGTRIVTVKSRTRVTSPFVWLNQLGVKVGRYAYWKI</sequence>
<organism evidence="1 2">
    <name type="scientific">Pseudomassariella vexata</name>
    <dbReference type="NCBI Taxonomy" id="1141098"/>
    <lineage>
        <taxon>Eukaryota</taxon>
        <taxon>Fungi</taxon>
        <taxon>Dikarya</taxon>
        <taxon>Ascomycota</taxon>
        <taxon>Pezizomycotina</taxon>
        <taxon>Sordariomycetes</taxon>
        <taxon>Xylariomycetidae</taxon>
        <taxon>Amphisphaeriales</taxon>
        <taxon>Pseudomassariaceae</taxon>
        <taxon>Pseudomassariella</taxon>
    </lineage>
</organism>
<dbReference type="RefSeq" id="XP_040716860.1">
    <property type="nucleotide sequence ID" value="XM_040859914.1"/>
</dbReference>
<accession>A0A1Y2E3L8</accession>
<name>A0A1Y2E3L8_9PEZI</name>
<gene>
    <name evidence="1" type="ORF">BCR38DRAFT_428667</name>
</gene>
<dbReference type="EMBL" id="MCFJ01000005">
    <property type="protein sequence ID" value="ORY65896.1"/>
    <property type="molecule type" value="Genomic_DNA"/>
</dbReference>
<comment type="caution">
    <text evidence="1">The sequence shown here is derived from an EMBL/GenBank/DDBJ whole genome shotgun (WGS) entry which is preliminary data.</text>
</comment>
<proteinExistence type="predicted"/>
<dbReference type="InParanoid" id="A0A1Y2E3L8"/>
<dbReference type="Proteomes" id="UP000193689">
    <property type="component" value="Unassembled WGS sequence"/>
</dbReference>
<evidence type="ECO:0000313" key="2">
    <source>
        <dbReference type="Proteomes" id="UP000193689"/>
    </source>
</evidence>
<evidence type="ECO:0000313" key="1">
    <source>
        <dbReference type="EMBL" id="ORY65896.1"/>
    </source>
</evidence>
<protein>
    <submittedName>
        <fullName evidence="1">Uncharacterized protein</fullName>
    </submittedName>
</protein>
<dbReference type="AlphaFoldDB" id="A0A1Y2E3L8"/>